<feature type="domain" description="EF-hand" evidence="3">
    <location>
        <begin position="309"/>
        <end position="344"/>
    </location>
</feature>
<feature type="compositionally biased region" description="Basic and acidic residues" evidence="2">
    <location>
        <begin position="408"/>
        <end position="445"/>
    </location>
</feature>
<feature type="compositionally biased region" description="Basic and acidic residues" evidence="2">
    <location>
        <begin position="704"/>
        <end position="716"/>
    </location>
</feature>
<evidence type="ECO:0000313" key="4">
    <source>
        <dbReference type="EMBL" id="KOO27565.1"/>
    </source>
</evidence>
<dbReference type="Proteomes" id="UP000037460">
    <property type="component" value="Unassembled WGS sequence"/>
</dbReference>
<proteinExistence type="predicted"/>
<dbReference type="PROSITE" id="PS50222">
    <property type="entry name" value="EF_HAND_2"/>
    <property type="match status" value="1"/>
</dbReference>
<reference evidence="5" key="1">
    <citation type="journal article" date="2015" name="PLoS Genet.">
        <title>Genome Sequence and Transcriptome Analyses of Chrysochromulina tobin: Metabolic Tools for Enhanced Algal Fitness in the Prominent Order Prymnesiales (Haptophyceae).</title>
        <authorList>
            <person name="Hovde B.T."/>
            <person name="Deodato C.R."/>
            <person name="Hunsperger H.M."/>
            <person name="Ryken S.A."/>
            <person name="Yost W."/>
            <person name="Jha R.K."/>
            <person name="Patterson J."/>
            <person name="Monnat R.J. Jr."/>
            <person name="Barlow S.B."/>
            <person name="Starkenburg S.R."/>
            <person name="Cattolico R.A."/>
        </authorList>
    </citation>
    <scope>NUCLEOTIDE SEQUENCE</scope>
    <source>
        <strain evidence="5">CCMP291</strain>
    </source>
</reference>
<dbReference type="Gene3D" id="1.10.238.10">
    <property type="entry name" value="EF-hand"/>
    <property type="match status" value="1"/>
</dbReference>
<dbReference type="InterPro" id="IPR011992">
    <property type="entry name" value="EF-hand-dom_pair"/>
</dbReference>
<dbReference type="InterPro" id="IPR002048">
    <property type="entry name" value="EF_hand_dom"/>
</dbReference>
<protein>
    <recommendedName>
        <fullName evidence="3">EF-hand domain-containing protein</fullName>
    </recommendedName>
</protein>
<name>A0A0M0JM61_9EUKA</name>
<evidence type="ECO:0000259" key="3">
    <source>
        <dbReference type="PROSITE" id="PS50222"/>
    </source>
</evidence>
<dbReference type="CDD" id="cd00051">
    <property type="entry name" value="EFh"/>
    <property type="match status" value="1"/>
</dbReference>
<evidence type="ECO:0000313" key="5">
    <source>
        <dbReference type="Proteomes" id="UP000037460"/>
    </source>
</evidence>
<dbReference type="InterPro" id="IPR018247">
    <property type="entry name" value="EF_Hand_1_Ca_BS"/>
</dbReference>
<evidence type="ECO:0000256" key="2">
    <source>
        <dbReference type="SAM" id="MobiDB-lite"/>
    </source>
</evidence>
<accession>A0A0M0JM61</accession>
<feature type="region of interest" description="Disordered" evidence="2">
    <location>
        <begin position="170"/>
        <end position="199"/>
    </location>
</feature>
<keyword evidence="1" id="KW-0106">Calcium</keyword>
<feature type="region of interest" description="Disordered" evidence="2">
    <location>
        <begin position="805"/>
        <end position="846"/>
    </location>
</feature>
<organism evidence="4 5">
    <name type="scientific">Chrysochromulina tobinii</name>
    <dbReference type="NCBI Taxonomy" id="1460289"/>
    <lineage>
        <taxon>Eukaryota</taxon>
        <taxon>Haptista</taxon>
        <taxon>Haptophyta</taxon>
        <taxon>Prymnesiophyceae</taxon>
        <taxon>Prymnesiales</taxon>
        <taxon>Chrysochromulinaceae</taxon>
        <taxon>Chrysochromulina</taxon>
    </lineage>
</organism>
<dbReference type="Pfam" id="PF13499">
    <property type="entry name" value="EF-hand_7"/>
    <property type="match status" value="1"/>
</dbReference>
<sequence>MAERLWGGDGETLVIESIGKNTKEPELHFIPYGEDGDGDGAAGRYMGAKQGLESLFVGGGGGGGGGAAPGKFVSFEVTVAGDLSAFDEAAFRERVKEALGFRGLTDPSTIAVTLVPNADGTYHVHVRVKATGAVQAVSAAVEKLSNSADVAAAALGLPVASVSPPTAIDTAKSGGARGKGARAEPRGVAVGMGGAPPPEWTENDYPDDGTKINCPANDNSGLKAGSKAWYKQSDGTRVICTIVKVYYDDPPPYYAINLDGQERSTVRDKLRPYLEGQSTAPQPPAGQMGGAGRTLTPRATLMHGLYGGLDEGAILSAFQTCDRDGSGALEKDEFLVFLRALNDETTEKDADTLFALCDNDGSELVTLVEFLRAWRGKPDVVQFEQGIDAADEAKDQLASRAQRMSAMRLERDAEREGQRTSDIKARKRRAMEQRKLSGLDSRLEQESMAQQARIEALLAEENSREQERQRRQQEAAKRLAAQREEKYAAESEVRRAREQQEAAERERRTKGALAKMEAEKLARVEREHAQRLAREEAAEAERLRRIAETAEKEKRGQEARQAAALAQAAALREAREREEEAFRSAQASRISAAAAAELEARRAHELRERSRLDVVEEAARQRQAEKVSAALAAEQEARRLKRQAELDSEIAAEADRLRRLAAETKAAEGALAERRARVEEERRRLEQKREAEAAALPASSRGVLTERRSGRRERERRLEGKSGCFGMLSALREAYGNETDACSAEVFEAAMRFIDAKRVRHVKEILKFKMTDDLVAALPNLDDASASRLRGALVKQAEVAFESMTVPRSPTGYDGSPSPKTKRKAIKRMSPLRTPGELEGLPRYNW</sequence>
<gene>
    <name evidence="4" type="ORF">Ctob_003334</name>
</gene>
<dbReference type="AlphaFoldDB" id="A0A0M0JM61"/>
<feature type="region of interest" description="Disordered" evidence="2">
    <location>
        <begin position="459"/>
        <end position="513"/>
    </location>
</feature>
<feature type="region of interest" description="Disordered" evidence="2">
    <location>
        <begin position="688"/>
        <end position="716"/>
    </location>
</feature>
<dbReference type="SUPFAM" id="SSF47473">
    <property type="entry name" value="EF-hand"/>
    <property type="match status" value="1"/>
</dbReference>
<feature type="compositionally biased region" description="Basic and acidic residues" evidence="2">
    <location>
        <begin position="461"/>
        <end position="509"/>
    </location>
</feature>
<dbReference type="SMART" id="SM00054">
    <property type="entry name" value="EFh"/>
    <property type="match status" value="2"/>
</dbReference>
<comment type="caution">
    <text evidence="4">The sequence shown here is derived from an EMBL/GenBank/DDBJ whole genome shotgun (WGS) entry which is preliminary data.</text>
</comment>
<dbReference type="EMBL" id="JWZX01002699">
    <property type="protein sequence ID" value="KOO27565.1"/>
    <property type="molecule type" value="Genomic_DNA"/>
</dbReference>
<evidence type="ECO:0000256" key="1">
    <source>
        <dbReference type="ARBA" id="ARBA00022837"/>
    </source>
</evidence>
<dbReference type="PROSITE" id="PS00018">
    <property type="entry name" value="EF_HAND_1"/>
    <property type="match status" value="1"/>
</dbReference>
<feature type="region of interest" description="Disordered" evidence="2">
    <location>
        <begin position="396"/>
        <end position="447"/>
    </location>
</feature>
<dbReference type="GO" id="GO:0005509">
    <property type="term" value="F:calcium ion binding"/>
    <property type="evidence" value="ECO:0007669"/>
    <property type="project" value="InterPro"/>
</dbReference>
<keyword evidence="5" id="KW-1185">Reference proteome</keyword>